<sequence>MSCREVWHRTLGGAFAPLDRWRISARQQRDTCLFGHCDVETRWGDDSWPLDEGVVSAGPLSTWCLVDIAVVGAAQSVFRCAPIR</sequence>
<proteinExistence type="predicted"/>
<dbReference type="AlphaFoldDB" id="A0A5B7EG15"/>
<evidence type="ECO:0000313" key="1">
    <source>
        <dbReference type="EMBL" id="MPC32169.1"/>
    </source>
</evidence>
<dbReference type="EMBL" id="VSRR010002577">
    <property type="protein sequence ID" value="MPC32169.1"/>
    <property type="molecule type" value="Genomic_DNA"/>
</dbReference>
<evidence type="ECO:0000313" key="2">
    <source>
        <dbReference type="Proteomes" id="UP000324222"/>
    </source>
</evidence>
<keyword evidence="2" id="KW-1185">Reference proteome</keyword>
<protein>
    <submittedName>
        <fullName evidence="1">Uncharacterized protein</fullName>
    </submittedName>
</protein>
<reference evidence="1 2" key="1">
    <citation type="submission" date="2019-05" db="EMBL/GenBank/DDBJ databases">
        <title>Another draft genome of Portunus trituberculatus and its Hox gene families provides insights of decapod evolution.</title>
        <authorList>
            <person name="Jeong J.-H."/>
            <person name="Song I."/>
            <person name="Kim S."/>
            <person name="Choi T."/>
            <person name="Kim D."/>
            <person name="Ryu S."/>
            <person name="Kim W."/>
        </authorList>
    </citation>
    <scope>NUCLEOTIDE SEQUENCE [LARGE SCALE GENOMIC DNA]</scope>
    <source>
        <tissue evidence="1">Muscle</tissue>
    </source>
</reference>
<accession>A0A5B7EG15</accession>
<organism evidence="1 2">
    <name type="scientific">Portunus trituberculatus</name>
    <name type="common">Swimming crab</name>
    <name type="synonym">Neptunus trituberculatus</name>
    <dbReference type="NCBI Taxonomy" id="210409"/>
    <lineage>
        <taxon>Eukaryota</taxon>
        <taxon>Metazoa</taxon>
        <taxon>Ecdysozoa</taxon>
        <taxon>Arthropoda</taxon>
        <taxon>Crustacea</taxon>
        <taxon>Multicrustacea</taxon>
        <taxon>Malacostraca</taxon>
        <taxon>Eumalacostraca</taxon>
        <taxon>Eucarida</taxon>
        <taxon>Decapoda</taxon>
        <taxon>Pleocyemata</taxon>
        <taxon>Brachyura</taxon>
        <taxon>Eubrachyura</taxon>
        <taxon>Portunoidea</taxon>
        <taxon>Portunidae</taxon>
        <taxon>Portuninae</taxon>
        <taxon>Portunus</taxon>
    </lineage>
</organism>
<name>A0A5B7EG15_PORTR</name>
<dbReference type="Proteomes" id="UP000324222">
    <property type="component" value="Unassembled WGS sequence"/>
</dbReference>
<gene>
    <name evidence="1" type="ORF">E2C01_025475</name>
</gene>
<comment type="caution">
    <text evidence="1">The sequence shown here is derived from an EMBL/GenBank/DDBJ whole genome shotgun (WGS) entry which is preliminary data.</text>
</comment>